<evidence type="ECO:0000256" key="9">
    <source>
        <dbReference type="ARBA" id="ARBA00023204"/>
    </source>
</evidence>
<dbReference type="NCBIfam" id="TIGR03914">
    <property type="entry name" value="UDG_fam_dom"/>
    <property type="match status" value="1"/>
</dbReference>
<evidence type="ECO:0000256" key="5">
    <source>
        <dbReference type="ARBA" id="ARBA00022763"/>
    </source>
</evidence>
<evidence type="ECO:0000256" key="1">
    <source>
        <dbReference type="ARBA" id="ARBA00006521"/>
    </source>
</evidence>
<sequence length="471" mass="52762">MRTVQLPRIGTWPAWRDAARGLLAEGVRPEDVLWRFGEDAVDDLFGGAAEPVTASSGLTVPKGFVDLASRVVWHSDPERFARLYAFLLRVKRQPRLLSDRGEADLARLRAMEKNVNRCAHKMKAFVRFRDIGTGPGGRRAFAAWFEPSHHTVEPTAPFFTGRFGDMDWIIATPDVTARFEDGRVSFAEGQPRPDLPEDGAEALWGTYFRNIFNPARVKVQAMTSEMPKKYWKNLPEARHIPDLIAGAQARAEAMQAAMPALPPVRAERILDRLHATRSAIGWDELRARAEADSRDLPEGLGRIVLGEGPQDARLMIVGEQPGDHEDRQGRPFVGPAGQLFDDIAGQAGLNRRAAYVTNAVKQFKFRRDGKRRLHEPPNRTEIEHAKWWLEAELKLVKPALILSLGATALHSLTGRREGLLKRRGAVEDTPHGPVLVTVHPSFLLRLPDPVRRAEETERFREDLAAVGSRIF</sequence>
<dbReference type="CDD" id="cd10030">
    <property type="entry name" value="UDG-F4_TTUDGA_SPO1dp_like"/>
    <property type="match status" value="1"/>
</dbReference>
<evidence type="ECO:0000313" key="11">
    <source>
        <dbReference type="EMBL" id="MFC3142248.1"/>
    </source>
</evidence>
<accession>A0ABV7GKY2</accession>
<dbReference type="InterPro" id="IPR036895">
    <property type="entry name" value="Uracil-DNA_glycosylase-like_sf"/>
</dbReference>
<organism evidence="11 12">
    <name type="scientific">Psychromarinibacter halotolerans</name>
    <dbReference type="NCBI Taxonomy" id="1775175"/>
    <lineage>
        <taxon>Bacteria</taxon>
        <taxon>Pseudomonadati</taxon>
        <taxon>Pseudomonadota</taxon>
        <taxon>Alphaproteobacteria</taxon>
        <taxon>Rhodobacterales</taxon>
        <taxon>Paracoccaceae</taxon>
        <taxon>Psychromarinibacter</taxon>
    </lineage>
</organism>
<dbReference type="EMBL" id="JBHRTB010000010">
    <property type="protein sequence ID" value="MFC3142248.1"/>
    <property type="molecule type" value="Genomic_DNA"/>
</dbReference>
<gene>
    <name evidence="11" type="ORF">ACFOGP_05985</name>
</gene>
<dbReference type="PANTHER" id="PTHR33693">
    <property type="entry name" value="TYPE-5 URACIL-DNA GLYCOSYLASE"/>
    <property type="match status" value="1"/>
</dbReference>
<evidence type="ECO:0000256" key="2">
    <source>
        <dbReference type="ARBA" id="ARBA00019403"/>
    </source>
</evidence>
<reference evidence="12" key="1">
    <citation type="journal article" date="2019" name="Int. J. Syst. Evol. Microbiol.">
        <title>The Global Catalogue of Microorganisms (GCM) 10K type strain sequencing project: providing services to taxonomists for standard genome sequencing and annotation.</title>
        <authorList>
            <consortium name="The Broad Institute Genomics Platform"/>
            <consortium name="The Broad Institute Genome Sequencing Center for Infectious Disease"/>
            <person name="Wu L."/>
            <person name="Ma J."/>
        </authorList>
    </citation>
    <scope>NUCLEOTIDE SEQUENCE [LARGE SCALE GENOMIC DNA]</scope>
    <source>
        <strain evidence="12">KCTC 52366</strain>
    </source>
</reference>
<dbReference type="Proteomes" id="UP001595632">
    <property type="component" value="Unassembled WGS sequence"/>
</dbReference>
<keyword evidence="9" id="KW-0234">DNA repair</keyword>
<evidence type="ECO:0000256" key="3">
    <source>
        <dbReference type="ARBA" id="ARBA00022485"/>
    </source>
</evidence>
<evidence type="ECO:0000256" key="7">
    <source>
        <dbReference type="ARBA" id="ARBA00023004"/>
    </source>
</evidence>
<dbReference type="Gene3D" id="3.40.470.10">
    <property type="entry name" value="Uracil-DNA glycosylase-like domain"/>
    <property type="match status" value="1"/>
</dbReference>
<keyword evidence="12" id="KW-1185">Reference proteome</keyword>
<dbReference type="SUPFAM" id="SSF52141">
    <property type="entry name" value="Uracil-DNA glycosylase-like"/>
    <property type="match status" value="1"/>
</dbReference>
<keyword evidence="7" id="KW-0408">Iron</keyword>
<dbReference type="InterPro" id="IPR023875">
    <property type="entry name" value="DNA_repair_put"/>
</dbReference>
<dbReference type="RefSeq" id="WP_275634092.1">
    <property type="nucleotide sequence ID" value="NZ_JARGYD010000007.1"/>
</dbReference>
<dbReference type="InterPro" id="IPR005273">
    <property type="entry name" value="Ura-DNA_glyco_family4"/>
</dbReference>
<dbReference type="NCBIfam" id="TIGR03915">
    <property type="entry name" value="SAM_7_link_chp"/>
    <property type="match status" value="1"/>
</dbReference>
<dbReference type="InterPro" id="IPR025404">
    <property type="entry name" value="DUF4130"/>
</dbReference>
<dbReference type="Pfam" id="PF03167">
    <property type="entry name" value="UDG"/>
    <property type="match status" value="1"/>
</dbReference>
<name>A0ABV7GKY2_9RHOB</name>
<evidence type="ECO:0000313" key="12">
    <source>
        <dbReference type="Proteomes" id="UP001595632"/>
    </source>
</evidence>
<keyword evidence="8" id="KW-0411">Iron-sulfur</keyword>
<proteinExistence type="inferred from homology"/>
<keyword evidence="4" id="KW-0479">Metal-binding</keyword>
<dbReference type="InterPro" id="IPR005122">
    <property type="entry name" value="Uracil-DNA_glycosylase-like"/>
</dbReference>
<feature type="domain" description="Uracil-DNA glycosylase-like" evidence="10">
    <location>
        <begin position="305"/>
        <end position="464"/>
    </location>
</feature>
<keyword evidence="5" id="KW-0227">DNA damage</keyword>
<dbReference type="InterPro" id="IPR051536">
    <property type="entry name" value="UDG_Type-4/5"/>
</dbReference>
<evidence type="ECO:0000259" key="10">
    <source>
        <dbReference type="SMART" id="SM00986"/>
    </source>
</evidence>
<keyword evidence="3" id="KW-0004">4Fe-4S</keyword>
<dbReference type="SMART" id="SM00986">
    <property type="entry name" value="UDG"/>
    <property type="match status" value="1"/>
</dbReference>
<dbReference type="SMART" id="SM00987">
    <property type="entry name" value="UreE_C"/>
    <property type="match status" value="1"/>
</dbReference>
<dbReference type="Pfam" id="PF13566">
    <property type="entry name" value="DUF4130"/>
    <property type="match status" value="1"/>
</dbReference>
<protein>
    <recommendedName>
        <fullName evidence="2">Type-4 uracil-DNA glycosylase</fullName>
    </recommendedName>
</protein>
<evidence type="ECO:0000256" key="4">
    <source>
        <dbReference type="ARBA" id="ARBA00022723"/>
    </source>
</evidence>
<evidence type="ECO:0000256" key="6">
    <source>
        <dbReference type="ARBA" id="ARBA00022801"/>
    </source>
</evidence>
<keyword evidence="6" id="KW-0378">Hydrolase</keyword>
<comment type="similarity">
    <text evidence="1">Belongs to the uracil-DNA glycosylase (UDG) superfamily. Type 4 (UDGa) family.</text>
</comment>
<comment type="caution">
    <text evidence="11">The sequence shown here is derived from an EMBL/GenBank/DDBJ whole genome shotgun (WGS) entry which is preliminary data.</text>
</comment>
<evidence type="ECO:0000256" key="8">
    <source>
        <dbReference type="ARBA" id="ARBA00023014"/>
    </source>
</evidence>
<dbReference type="PANTHER" id="PTHR33693:SF9">
    <property type="entry name" value="TYPE-4 URACIL-DNA GLYCOSYLASE"/>
    <property type="match status" value="1"/>
</dbReference>